<dbReference type="InterPro" id="IPR002491">
    <property type="entry name" value="ABC_transptr_periplasmic_BD"/>
</dbReference>
<dbReference type="Pfam" id="PF01497">
    <property type="entry name" value="Peripla_BP_2"/>
    <property type="match status" value="1"/>
</dbReference>
<dbReference type="PROSITE" id="PS51257">
    <property type="entry name" value="PROKAR_LIPOPROTEIN"/>
    <property type="match status" value="1"/>
</dbReference>
<comment type="caution">
    <text evidence="8">The sequence shown here is derived from an EMBL/GenBank/DDBJ whole genome shotgun (WGS) entry which is preliminary data.</text>
</comment>
<dbReference type="GO" id="GO:0030288">
    <property type="term" value="C:outer membrane-bounded periplasmic space"/>
    <property type="evidence" value="ECO:0007669"/>
    <property type="project" value="TreeGrafter"/>
</dbReference>
<dbReference type="eggNOG" id="COG4607">
    <property type="taxonomic scope" value="Bacteria"/>
</dbReference>
<feature type="signal peptide" evidence="6">
    <location>
        <begin position="1"/>
        <end position="19"/>
    </location>
</feature>
<evidence type="ECO:0000256" key="6">
    <source>
        <dbReference type="SAM" id="SignalP"/>
    </source>
</evidence>
<feature type="region of interest" description="Disordered" evidence="5">
    <location>
        <begin position="24"/>
        <end position="58"/>
    </location>
</feature>
<dbReference type="SUPFAM" id="SSF53807">
    <property type="entry name" value="Helical backbone' metal receptor"/>
    <property type="match status" value="1"/>
</dbReference>
<dbReference type="EMBL" id="AVPG01000015">
    <property type="protein sequence ID" value="KGX86185.1"/>
    <property type="molecule type" value="Genomic_DNA"/>
</dbReference>
<dbReference type="Proteomes" id="UP000030401">
    <property type="component" value="Unassembled WGS sequence"/>
</dbReference>
<feature type="compositionally biased region" description="Basic and acidic residues" evidence="5">
    <location>
        <begin position="30"/>
        <end position="58"/>
    </location>
</feature>
<comment type="similarity">
    <text evidence="2">Belongs to the bacterial solute-binding protein 8 family.</text>
</comment>
<accession>A0A0A5G524</accession>
<evidence type="ECO:0000256" key="4">
    <source>
        <dbReference type="ARBA" id="ARBA00022729"/>
    </source>
</evidence>
<dbReference type="InterPro" id="IPR033870">
    <property type="entry name" value="FatB"/>
</dbReference>
<protein>
    <submittedName>
        <fullName evidence="8">Iron ABC transporter substrate-binding protein</fullName>
    </submittedName>
</protein>
<evidence type="ECO:0000256" key="2">
    <source>
        <dbReference type="ARBA" id="ARBA00008814"/>
    </source>
</evidence>
<reference evidence="8 9" key="1">
    <citation type="submission" date="2013-08" db="EMBL/GenBank/DDBJ databases">
        <authorList>
            <person name="Huang J."/>
            <person name="Wang G."/>
        </authorList>
    </citation>
    <scope>NUCLEOTIDE SEQUENCE [LARGE SCALE GENOMIC DNA]</scope>
    <source>
        <strain evidence="8 9">JSM 072002</strain>
    </source>
</reference>
<evidence type="ECO:0000313" key="9">
    <source>
        <dbReference type="Proteomes" id="UP000030401"/>
    </source>
</evidence>
<evidence type="ECO:0000259" key="7">
    <source>
        <dbReference type="PROSITE" id="PS50983"/>
    </source>
</evidence>
<comment type="subcellular location">
    <subcellularLocation>
        <location evidence="1">Cell membrane</location>
        <topology evidence="1">Lipid-anchor</topology>
    </subcellularLocation>
</comment>
<keyword evidence="9" id="KW-1185">Reference proteome</keyword>
<evidence type="ECO:0000313" key="8">
    <source>
        <dbReference type="EMBL" id="KGX86185.1"/>
    </source>
</evidence>
<evidence type="ECO:0000256" key="5">
    <source>
        <dbReference type="SAM" id="MobiDB-lite"/>
    </source>
</evidence>
<dbReference type="GO" id="GO:0005886">
    <property type="term" value="C:plasma membrane"/>
    <property type="evidence" value="ECO:0007669"/>
    <property type="project" value="UniProtKB-SubCell"/>
</dbReference>
<dbReference type="Gene3D" id="3.40.50.1980">
    <property type="entry name" value="Nitrogenase molybdenum iron protein domain"/>
    <property type="match status" value="2"/>
</dbReference>
<dbReference type="GO" id="GO:1901678">
    <property type="term" value="P:iron coordination entity transport"/>
    <property type="evidence" value="ECO:0007669"/>
    <property type="project" value="UniProtKB-ARBA"/>
</dbReference>
<dbReference type="AlphaFoldDB" id="A0A0A5G524"/>
<name>A0A0A5G524_9BACI</name>
<organism evidence="8 9">
    <name type="scientific">Pontibacillus litoralis JSM 072002</name>
    <dbReference type="NCBI Taxonomy" id="1385512"/>
    <lineage>
        <taxon>Bacteria</taxon>
        <taxon>Bacillati</taxon>
        <taxon>Bacillota</taxon>
        <taxon>Bacilli</taxon>
        <taxon>Bacillales</taxon>
        <taxon>Bacillaceae</taxon>
        <taxon>Pontibacillus</taxon>
    </lineage>
</organism>
<dbReference type="PROSITE" id="PS50983">
    <property type="entry name" value="FE_B12_PBP"/>
    <property type="match status" value="1"/>
</dbReference>
<feature type="chain" id="PRO_5039098524" evidence="6">
    <location>
        <begin position="20"/>
        <end position="327"/>
    </location>
</feature>
<dbReference type="PANTHER" id="PTHR30532">
    <property type="entry name" value="IRON III DICITRATE-BINDING PERIPLASMIC PROTEIN"/>
    <property type="match status" value="1"/>
</dbReference>
<dbReference type="CDD" id="cd01140">
    <property type="entry name" value="FatB"/>
    <property type="match status" value="1"/>
</dbReference>
<dbReference type="PANTHER" id="PTHR30532:SF28">
    <property type="entry name" value="PETROBACTIN-BINDING PROTEIN YCLQ"/>
    <property type="match status" value="1"/>
</dbReference>
<feature type="domain" description="Fe/B12 periplasmic-binding" evidence="7">
    <location>
        <begin position="67"/>
        <end position="327"/>
    </location>
</feature>
<dbReference type="STRING" id="1385512.N784_05430"/>
<dbReference type="OrthoDB" id="9793175at2"/>
<gene>
    <name evidence="8" type="ORF">N784_05430</name>
</gene>
<sequence>MKNKLMLMFIISLLTLALAACGSSNEEGSSEDKSNASDSEKTQEEATEEITVKHELGETTVKKNPENVVVFDYGALDTLDQLGVDVAGVAQSSNIPDYLSEYKDEEKYENAGGLKEPDFEKIHSMEPEIILISGRQGSHYEKLSEIAPTIYVGVDSENYIESFKKNVTVLGEIFGKEKEAKQELETIQTSIDELNKTTSESDEKGLVILSTGGKVTAYGPGSRFGMIHDEFGVKAARDDIEKAGHGMSISFEFISETDPDYLFVIDRDAAIDGETVASEVLNNDLVNGTKAAKNDNIVYLDPAVWYLSGGGLQSVSMMVEELQQGIQ</sequence>
<dbReference type="RefSeq" id="WP_036834658.1">
    <property type="nucleotide sequence ID" value="NZ_AVPG01000015.1"/>
</dbReference>
<dbReference type="InterPro" id="IPR051313">
    <property type="entry name" value="Bact_iron-sidero_bind"/>
</dbReference>
<evidence type="ECO:0000256" key="1">
    <source>
        <dbReference type="ARBA" id="ARBA00004193"/>
    </source>
</evidence>
<proteinExistence type="inferred from homology"/>
<keyword evidence="4 6" id="KW-0732">Signal</keyword>
<evidence type="ECO:0000256" key="3">
    <source>
        <dbReference type="ARBA" id="ARBA00022448"/>
    </source>
</evidence>
<keyword evidence="3" id="KW-0813">Transport</keyword>